<dbReference type="AlphaFoldDB" id="A0A0R7K3P4"/>
<evidence type="ECO:0000313" key="2">
    <source>
        <dbReference type="EMBL" id="AKQ06005.1"/>
    </source>
</evidence>
<dbReference type="GO" id="GO:0000398">
    <property type="term" value="P:mRNA splicing, via spliceosome"/>
    <property type="evidence" value="ECO:0007669"/>
    <property type="project" value="InterPro"/>
</dbReference>
<protein>
    <recommendedName>
        <fullName evidence="1">Nop domain-containing protein</fullName>
    </recommendedName>
</protein>
<reference evidence="2" key="1">
    <citation type="submission" date="2014-11" db="EMBL/GenBank/DDBJ databases">
        <authorList>
            <person name="Tripathy S."/>
        </authorList>
    </citation>
    <scope>NUCLEOTIDE SEQUENCE</scope>
</reference>
<dbReference type="PANTHER" id="PTHR13904">
    <property type="entry name" value="PRE-MRNA SPLICING FACTOR PRP31"/>
    <property type="match status" value="1"/>
</dbReference>
<dbReference type="InterPro" id="IPR036070">
    <property type="entry name" value="Nop_dom_sf"/>
</dbReference>
<dbReference type="PROSITE" id="PS51358">
    <property type="entry name" value="NOP"/>
    <property type="match status" value="1"/>
</dbReference>
<dbReference type="InterPro" id="IPR042239">
    <property type="entry name" value="Nop_C"/>
</dbReference>
<name>A0A0R7K3P4_9ARCH</name>
<dbReference type="Gene3D" id="1.10.246.90">
    <property type="entry name" value="Nop domain"/>
    <property type="match status" value="1"/>
</dbReference>
<evidence type="ECO:0000259" key="1">
    <source>
        <dbReference type="PROSITE" id="PS51358"/>
    </source>
</evidence>
<sequence>MPSLLIVRLKHEVDAERFVRVIYDWRLARVVDEEDQIIDELFWNRISTKNLVDRLSDLQSGRITPEARTLMERFPDAEKDSLGALSYSEWPELSDEETKKFIEASTRLAKRGVAESSGDIDRRMDMLVSANNEIRSSWTTLEARCIEWTGLFLSDLDLDEQRKEIPEIVSRSKSINDVAKEFNVSEPKHQPSEEEWNTINTQAQLVVNLANQITSSEDTIRTIANDYLPSLSALMGPISAAKLVVLAGGRERLARMPSGSLQVLGANAAMSAHRKGAPPPKHGAILFSMPAVSRSPRWVRGKVARYLAGKASIAVRIDHFDGEKLTKEQVSEIHKEAESIKMKFPKPPKRK</sequence>
<dbReference type="InterPro" id="IPR002687">
    <property type="entry name" value="Nop_dom"/>
</dbReference>
<dbReference type="PANTHER" id="PTHR13904:SF0">
    <property type="entry name" value="U4_U6 SMALL NUCLEAR RIBONUCLEOPROTEIN PRP31"/>
    <property type="match status" value="1"/>
</dbReference>
<feature type="domain" description="Nop" evidence="1">
    <location>
        <begin position="227"/>
        <end position="342"/>
    </location>
</feature>
<organism evidence="2">
    <name type="scientific">uncultured Poseidoniia archaeon</name>
    <dbReference type="NCBI Taxonomy" id="1697135"/>
    <lineage>
        <taxon>Archaea</taxon>
        <taxon>Methanobacteriati</taxon>
        <taxon>Thermoplasmatota</taxon>
        <taxon>Candidatus Poseidoniia</taxon>
        <taxon>environmental samples</taxon>
    </lineage>
</organism>
<accession>A0A0R7K3P4</accession>
<dbReference type="Pfam" id="PF01798">
    <property type="entry name" value="Nop"/>
    <property type="match status" value="1"/>
</dbReference>
<dbReference type="SUPFAM" id="SSF89124">
    <property type="entry name" value="Nop domain"/>
    <property type="match status" value="1"/>
</dbReference>
<proteinExistence type="predicted"/>
<dbReference type="InterPro" id="IPR027105">
    <property type="entry name" value="Prp31"/>
</dbReference>
<reference evidence="2" key="2">
    <citation type="journal article" date="2015" name="ISME J.">
        <title>A new class of marine Euryarchaeota group II from the Mediterranean deep chlorophyll maximum.</title>
        <authorList>
            <person name="Martin-Cuadrado A.B."/>
            <person name="Garcia-Heredia I."/>
            <person name="Molto A.G."/>
            <person name="Lopez-Ubeda R."/>
            <person name="Kimes N."/>
            <person name="Lopez-Garcia P."/>
            <person name="Moreira D."/>
            <person name="Rodriguez-Valera F."/>
        </authorList>
    </citation>
    <scope>NUCLEOTIDE SEQUENCE</scope>
</reference>
<dbReference type="EMBL" id="KP211915">
    <property type="protein sequence ID" value="AKQ06005.1"/>
    <property type="molecule type" value="Genomic_DNA"/>
</dbReference>